<accession>A0A1I1K4Y6</accession>
<dbReference type="PROSITE" id="PS01124">
    <property type="entry name" value="HTH_ARAC_FAMILY_2"/>
    <property type="match status" value="1"/>
</dbReference>
<dbReference type="Pfam" id="PF12833">
    <property type="entry name" value="HTH_18"/>
    <property type="match status" value="1"/>
</dbReference>
<keyword evidence="1" id="KW-0805">Transcription regulation</keyword>
<dbReference type="AlphaFoldDB" id="A0A1I1K4Y6"/>
<dbReference type="CDD" id="cd03136">
    <property type="entry name" value="GATase1_AraC_ArgR_like"/>
    <property type="match status" value="1"/>
</dbReference>
<dbReference type="SUPFAM" id="SSF46689">
    <property type="entry name" value="Homeodomain-like"/>
    <property type="match status" value="2"/>
</dbReference>
<dbReference type="GO" id="GO:0043565">
    <property type="term" value="F:sequence-specific DNA binding"/>
    <property type="evidence" value="ECO:0007669"/>
    <property type="project" value="InterPro"/>
</dbReference>
<name>A0A1I1K4Y6_9RHOB</name>
<reference evidence="5 6" key="1">
    <citation type="submission" date="2016-10" db="EMBL/GenBank/DDBJ databases">
        <authorList>
            <person name="de Groot N.N."/>
        </authorList>
    </citation>
    <scope>NUCLEOTIDE SEQUENCE [LARGE SCALE GENOMIC DNA]</scope>
    <source>
        <strain evidence="5 6">DSM 29619</strain>
    </source>
</reference>
<dbReference type="InterPro" id="IPR020449">
    <property type="entry name" value="Tscrpt_reg_AraC-type_HTH"/>
</dbReference>
<evidence type="ECO:0000259" key="4">
    <source>
        <dbReference type="PROSITE" id="PS01124"/>
    </source>
</evidence>
<keyword evidence="6" id="KW-1185">Reference proteome</keyword>
<evidence type="ECO:0000313" key="5">
    <source>
        <dbReference type="EMBL" id="SFC53798.1"/>
    </source>
</evidence>
<dbReference type="Proteomes" id="UP000231644">
    <property type="component" value="Unassembled WGS sequence"/>
</dbReference>
<dbReference type="InterPro" id="IPR029062">
    <property type="entry name" value="Class_I_gatase-like"/>
</dbReference>
<dbReference type="Gene3D" id="1.10.10.60">
    <property type="entry name" value="Homeodomain-like"/>
    <property type="match status" value="1"/>
</dbReference>
<gene>
    <name evidence="5" type="ORF">SAMN05421762_1266</name>
</gene>
<keyword evidence="3" id="KW-0804">Transcription</keyword>
<dbReference type="PANTHER" id="PTHR43130:SF3">
    <property type="entry name" value="HTH-TYPE TRANSCRIPTIONAL REGULATOR RV1931C"/>
    <property type="match status" value="1"/>
</dbReference>
<dbReference type="InterPro" id="IPR002818">
    <property type="entry name" value="DJ-1/PfpI"/>
</dbReference>
<feature type="domain" description="HTH araC/xylS-type" evidence="4">
    <location>
        <begin position="217"/>
        <end position="315"/>
    </location>
</feature>
<evidence type="ECO:0000256" key="1">
    <source>
        <dbReference type="ARBA" id="ARBA00023015"/>
    </source>
</evidence>
<keyword evidence="2" id="KW-0238">DNA-binding</keyword>
<dbReference type="OrthoDB" id="9793400at2"/>
<evidence type="ECO:0000256" key="2">
    <source>
        <dbReference type="ARBA" id="ARBA00023125"/>
    </source>
</evidence>
<organism evidence="5 6">
    <name type="scientific">Pseudooceanicola nitratireducens</name>
    <dbReference type="NCBI Taxonomy" id="517719"/>
    <lineage>
        <taxon>Bacteria</taxon>
        <taxon>Pseudomonadati</taxon>
        <taxon>Pseudomonadota</taxon>
        <taxon>Alphaproteobacteria</taxon>
        <taxon>Rhodobacterales</taxon>
        <taxon>Paracoccaceae</taxon>
        <taxon>Pseudooceanicola</taxon>
    </lineage>
</organism>
<evidence type="ECO:0000256" key="3">
    <source>
        <dbReference type="ARBA" id="ARBA00023163"/>
    </source>
</evidence>
<dbReference type="EMBL" id="FOLX01000001">
    <property type="protein sequence ID" value="SFC53798.1"/>
    <property type="molecule type" value="Genomic_DNA"/>
</dbReference>
<proteinExistence type="predicted"/>
<dbReference type="SMART" id="SM00342">
    <property type="entry name" value="HTH_ARAC"/>
    <property type="match status" value="1"/>
</dbReference>
<dbReference type="STRING" id="517719.SAMN05421762_1266"/>
<dbReference type="InterPro" id="IPR052158">
    <property type="entry name" value="INH-QAR"/>
</dbReference>
<dbReference type="InterPro" id="IPR009057">
    <property type="entry name" value="Homeodomain-like_sf"/>
</dbReference>
<dbReference type="PANTHER" id="PTHR43130">
    <property type="entry name" value="ARAC-FAMILY TRANSCRIPTIONAL REGULATOR"/>
    <property type="match status" value="1"/>
</dbReference>
<dbReference type="RefSeq" id="WP_093452619.1">
    <property type="nucleotide sequence ID" value="NZ_CAXQIN010000142.1"/>
</dbReference>
<dbReference type="InterPro" id="IPR018060">
    <property type="entry name" value="HTH_AraC"/>
</dbReference>
<dbReference type="GO" id="GO:0003700">
    <property type="term" value="F:DNA-binding transcription factor activity"/>
    <property type="evidence" value="ECO:0007669"/>
    <property type="project" value="InterPro"/>
</dbReference>
<sequence>MTEHVVFALVEDFSHLAFANAVEPLRIANMVSGKELYRWSFLSQDGHAAKASSGAATLVHGDFAGGGGVLDADRLFVVSGNNVRDHVSRSLLALLRRERRRGMKIGAICSGAYVLAAAGMLNGRRAAVHWTLHDTFGEDFPQVELSKSIFVAEDGFATASGGAAAADLMLHFIEATHGEDVAIRVADQMVYTAVRDESARQTVSVQSTFGRRNAKLNAAIRVMRDTLETPIQTPDLAARVGISTRQLERLFGSHLGTSPQSYYRRLRMDRAQRLLLQTDMSVMQVAVSCGYGSTTHFARHYKGAFGVSPSKQRFRMCEARH</sequence>
<evidence type="ECO:0000313" key="6">
    <source>
        <dbReference type="Proteomes" id="UP000231644"/>
    </source>
</evidence>
<dbReference type="Pfam" id="PF01965">
    <property type="entry name" value="DJ-1_PfpI"/>
    <property type="match status" value="1"/>
</dbReference>
<protein>
    <submittedName>
        <fullName evidence="5">Transcriptional regulator, AraC family with amidase-like domain</fullName>
    </submittedName>
</protein>
<dbReference type="Gene3D" id="3.40.50.880">
    <property type="match status" value="1"/>
</dbReference>
<dbReference type="SUPFAM" id="SSF52317">
    <property type="entry name" value="Class I glutamine amidotransferase-like"/>
    <property type="match status" value="1"/>
</dbReference>
<dbReference type="PRINTS" id="PR00032">
    <property type="entry name" value="HTHARAC"/>
</dbReference>